<dbReference type="Pfam" id="PF02798">
    <property type="entry name" value="GST_N"/>
    <property type="match status" value="1"/>
</dbReference>
<evidence type="ECO:0000313" key="5">
    <source>
        <dbReference type="Proteomes" id="UP000318571"/>
    </source>
</evidence>
<feature type="domain" description="GST C-terminal" evidence="3">
    <location>
        <begin position="72"/>
        <end position="196"/>
    </location>
</feature>
<accession>A0A553NEW3</accession>
<dbReference type="InterPro" id="IPR004046">
    <property type="entry name" value="GST_C"/>
</dbReference>
<protein>
    <submittedName>
        <fullName evidence="4">Uncharacterized protein</fullName>
    </submittedName>
</protein>
<dbReference type="SUPFAM" id="SSF52833">
    <property type="entry name" value="Thioredoxin-like"/>
    <property type="match status" value="1"/>
</dbReference>
<dbReference type="InterPro" id="IPR004045">
    <property type="entry name" value="Glutathione_S-Trfase_N"/>
</dbReference>
<reference evidence="4 5" key="1">
    <citation type="journal article" date="2018" name="Nat. Ecol. Evol.">
        <title>Genomic signatures of mitonuclear coevolution across populations of Tigriopus californicus.</title>
        <authorList>
            <person name="Barreto F.S."/>
            <person name="Watson E.T."/>
            <person name="Lima T.G."/>
            <person name="Willett C.S."/>
            <person name="Edmands S."/>
            <person name="Li W."/>
            <person name="Burton R.S."/>
        </authorList>
    </citation>
    <scope>NUCLEOTIDE SEQUENCE [LARGE SCALE GENOMIC DNA]</scope>
    <source>
        <strain evidence="4 5">San Diego</strain>
    </source>
</reference>
<evidence type="ECO:0000259" key="3">
    <source>
        <dbReference type="PROSITE" id="PS50405"/>
    </source>
</evidence>
<comment type="similarity">
    <text evidence="1">Belongs to the GST superfamily.</text>
</comment>
<dbReference type="SUPFAM" id="SSF47616">
    <property type="entry name" value="GST C-terminal domain-like"/>
    <property type="match status" value="1"/>
</dbReference>
<dbReference type="AlphaFoldDB" id="A0A553NEW3"/>
<evidence type="ECO:0000259" key="2">
    <source>
        <dbReference type="PROSITE" id="PS50404"/>
    </source>
</evidence>
<dbReference type="Proteomes" id="UP000318571">
    <property type="component" value="Chromosome 10"/>
</dbReference>
<dbReference type="InterPro" id="IPR040079">
    <property type="entry name" value="Glutathione_S-Trfase"/>
</dbReference>
<dbReference type="EMBL" id="VCGU01000458">
    <property type="protein sequence ID" value="TRY63987.1"/>
    <property type="molecule type" value="Genomic_DNA"/>
</dbReference>
<organism evidence="4 5">
    <name type="scientific">Tigriopus californicus</name>
    <name type="common">Marine copepod</name>
    <dbReference type="NCBI Taxonomy" id="6832"/>
    <lineage>
        <taxon>Eukaryota</taxon>
        <taxon>Metazoa</taxon>
        <taxon>Ecdysozoa</taxon>
        <taxon>Arthropoda</taxon>
        <taxon>Crustacea</taxon>
        <taxon>Multicrustacea</taxon>
        <taxon>Hexanauplia</taxon>
        <taxon>Copepoda</taxon>
        <taxon>Harpacticoida</taxon>
        <taxon>Harpacticidae</taxon>
        <taxon>Tigriopus</taxon>
    </lineage>
</organism>
<evidence type="ECO:0000313" key="4">
    <source>
        <dbReference type="EMBL" id="TRY63987.1"/>
    </source>
</evidence>
<sequence length="196" mass="22614">MYKDDPTFPVLEIIELDPLTFRSDKPQELMEINPNGKVPTFVHGNIAMFESMAILQYMLDEFDFHSFLAPKDSTFRAKFYQFSYYMTSTVDNLTAVSSPIQRLLDDLRPGDNPDLVTLNKRAFSELVGPILSQELSDRDYFYGNNFTALDVVVGYFLSGCLRKRPDYLDKFPNLKKYVQSLQTRGPFQRSMEASPK</sequence>
<dbReference type="InterPro" id="IPR010987">
    <property type="entry name" value="Glutathione-S-Trfase_C-like"/>
</dbReference>
<comment type="caution">
    <text evidence="4">The sequence shown here is derived from an EMBL/GenBank/DDBJ whole genome shotgun (WGS) entry which is preliminary data.</text>
</comment>
<dbReference type="Gene3D" id="3.40.30.10">
    <property type="entry name" value="Glutaredoxin"/>
    <property type="match status" value="1"/>
</dbReference>
<dbReference type="InterPro" id="IPR036249">
    <property type="entry name" value="Thioredoxin-like_sf"/>
</dbReference>
<gene>
    <name evidence="4" type="ORF">TCAL_02071</name>
</gene>
<proteinExistence type="inferred from homology"/>
<evidence type="ECO:0000256" key="1">
    <source>
        <dbReference type="ARBA" id="ARBA00007409"/>
    </source>
</evidence>
<dbReference type="Pfam" id="PF14497">
    <property type="entry name" value="GST_C_3"/>
    <property type="match status" value="1"/>
</dbReference>
<name>A0A553NEW3_TIGCA</name>
<dbReference type="InterPro" id="IPR036282">
    <property type="entry name" value="Glutathione-S-Trfase_C_sf"/>
</dbReference>
<dbReference type="Gene3D" id="1.20.1050.10">
    <property type="match status" value="1"/>
</dbReference>
<feature type="domain" description="GST N-terminal" evidence="2">
    <location>
        <begin position="1"/>
        <end position="66"/>
    </location>
</feature>
<dbReference type="PANTHER" id="PTHR44051:SF9">
    <property type="entry name" value="GLUTATHIONE S-TRANSFERASE 1"/>
    <property type="match status" value="1"/>
</dbReference>
<dbReference type="STRING" id="6832.A0A553NEW3"/>
<dbReference type="SFLD" id="SFLDS00019">
    <property type="entry name" value="Glutathione_Transferase_(cytos"/>
    <property type="match status" value="1"/>
</dbReference>
<keyword evidence="5" id="KW-1185">Reference proteome</keyword>
<dbReference type="PANTHER" id="PTHR44051">
    <property type="entry name" value="GLUTATHIONE S-TRANSFERASE-RELATED"/>
    <property type="match status" value="1"/>
</dbReference>
<dbReference type="PROSITE" id="PS50405">
    <property type="entry name" value="GST_CTER"/>
    <property type="match status" value="1"/>
</dbReference>
<dbReference type="PROSITE" id="PS50404">
    <property type="entry name" value="GST_NTER"/>
    <property type="match status" value="1"/>
</dbReference>